<proteinExistence type="predicted"/>
<dbReference type="AlphaFoldDB" id="A0A0R3QHG5"/>
<organism evidence="1">
    <name type="scientific">Brugia timori</name>
    <dbReference type="NCBI Taxonomy" id="42155"/>
    <lineage>
        <taxon>Eukaryota</taxon>
        <taxon>Metazoa</taxon>
        <taxon>Ecdysozoa</taxon>
        <taxon>Nematoda</taxon>
        <taxon>Chromadorea</taxon>
        <taxon>Rhabditida</taxon>
        <taxon>Spirurina</taxon>
        <taxon>Spiruromorpha</taxon>
        <taxon>Filarioidea</taxon>
        <taxon>Onchocercidae</taxon>
        <taxon>Brugia</taxon>
    </lineage>
</organism>
<dbReference type="WBParaSite" id="BTMF_0000583001-mRNA-1">
    <property type="protein sequence ID" value="BTMF_0000583001-mRNA-1"/>
    <property type="gene ID" value="BTMF_0000583001"/>
</dbReference>
<accession>A0A0R3QHG5</accession>
<reference evidence="1" key="1">
    <citation type="submission" date="2017-02" db="UniProtKB">
        <authorList>
            <consortium name="WormBaseParasite"/>
        </authorList>
    </citation>
    <scope>IDENTIFICATION</scope>
</reference>
<protein>
    <submittedName>
        <fullName evidence="1">Ovule protein</fullName>
    </submittedName>
</protein>
<evidence type="ECO:0000313" key="1">
    <source>
        <dbReference type="WBParaSite" id="BTMF_0000583001-mRNA-1"/>
    </source>
</evidence>
<name>A0A0R3QHG5_9BILA</name>
<sequence length="59" mass="6861">MLNLSTIVHPYRRHLAQNVMHTWISQVFFHSNHNSFLIVLSFEKVSHLSTSYCSITVTS</sequence>